<accession>A0ABY2SGZ7</accession>
<dbReference type="Proteomes" id="UP000305202">
    <property type="component" value="Unassembled WGS sequence"/>
</dbReference>
<dbReference type="EMBL" id="SZPQ01000028">
    <property type="protein sequence ID" value="TKI04471.1"/>
    <property type="molecule type" value="Genomic_DNA"/>
</dbReference>
<comment type="caution">
    <text evidence="1">The sequence shown here is derived from an EMBL/GenBank/DDBJ whole genome shotgun (WGS) entry which is preliminary data.</text>
</comment>
<keyword evidence="2" id="KW-1185">Reference proteome</keyword>
<reference evidence="1 2" key="1">
    <citation type="submission" date="2019-04" db="EMBL/GenBank/DDBJ databases">
        <authorList>
            <person name="Li M."/>
            <person name="Gao C."/>
        </authorList>
    </citation>
    <scope>NUCLEOTIDE SEQUENCE [LARGE SCALE GENOMIC DNA]</scope>
    <source>
        <strain evidence="1 2">BGMRC 2031</strain>
    </source>
</reference>
<name>A0ABY2SGZ7_9HYPH</name>
<evidence type="ECO:0000313" key="1">
    <source>
        <dbReference type="EMBL" id="TKI04471.1"/>
    </source>
</evidence>
<evidence type="ECO:0000313" key="2">
    <source>
        <dbReference type="Proteomes" id="UP000305202"/>
    </source>
</evidence>
<protein>
    <submittedName>
        <fullName evidence="1">Uncharacterized protein</fullName>
    </submittedName>
</protein>
<organism evidence="1 2">
    <name type="scientific">Martelella alba</name>
    <dbReference type="NCBI Taxonomy" id="2590451"/>
    <lineage>
        <taxon>Bacteria</taxon>
        <taxon>Pseudomonadati</taxon>
        <taxon>Pseudomonadota</taxon>
        <taxon>Alphaproteobacteria</taxon>
        <taxon>Hyphomicrobiales</taxon>
        <taxon>Aurantimonadaceae</taxon>
        <taxon>Martelella</taxon>
    </lineage>
</organism>
<sequence>MKIMKENAIASVAAPVAPNPPDNARPDDFIQRLSYAGQSLTPIFNRVYRVGGDWLQSVNRLVAMAMVGALIAINNGIQCVSEYLYRKFIDSDECQTGSIHGKLMTRAAYIVDELAIPLETESERRQGIGGTLEQLVYRIGCAVHQLARFSPAGPISPAETEAKTLLVTDYASPGLQALFHLYDNRTGEGIYESAVLILAANIGARLGDRRACAEERRDIQSLKVLWDIVIAARYLSD</sequence>
<dbReference type="RefSeq" id="WP_136991511.1">
    <property type="nucleotide sequence ID" value="NZ_SZPQ01000028.1"/>
</dbReference>
<gene>
    <name evidence="1" type="ORF">FCN80_17765</name>
</gene>
<proteinExistence type="predicted"/>